<evidence type="ECO:0000259" key="2">
    <source>
        <dbReference type="PROSITE" id="PS50238"/>
    </source>
</evidence>
<accession>A0A3P9P296</accession>
<dbReference type="InterPro" id="IPR000198">
    <property type="entry name" value="RhoGAP_dom"/>
</dbReference>
<reference evidence="3" key="3">
    <citation type="submission" date="2025-09" db="UniProtKB">
        <authorList>
            <consortium name="Ensembl"/>
        </authorList>
    </citation>
    <scope>IDENTIFICATION</scope>
    <source>
        <strain evidence="3">Guanapo</strain>
    </source>
</reference>
<dbReference type="STRING" id="8081.ENSPREP00000015823"/>
<keyword evidence="1" id="KW-0732">Signal</keyword>
<proteinExistence type="predicted"/>
<dbReference type="Ensembl" id="ENSPRET00000015988.1">
    <property type="protein sequence ID" value="ENSPREP00000015823.1"/>
    <property type="gene ID" value="ENSPREG00000010671.1"/>
</dbReference>
<keyword evidence="4" id="KW-1185">Reference proteome</keyword>
<reference evidence="4" key="1">
    <citation type="submission" date="2013-11" db="EMBL/GenBank/DDBJ databases">
        <title>The genomic landscape of the Guanapo guppy.</title>
        <authorList>
            <person name="Kuenstner A."/>
            <person name="Dreyer C."/>
        </authorList>
    </citation>
    <scope>NUCLEOTIDE SEQUENCE</scope>
    <source>
        <strain evidence="4">Guanapo</strain>
    </source>
</reference>
<dbReference type="SMART" id="SM00324">
    <property type="entry name" value="RhoGAP"/>
    <property type="match status" value="1"/>
</dbReference>
<dbReference type="OMA" id="MDSMEFL"/>
<dbReference type="Bgee" id="ENSPREG00000010671">
    <property type="expression patterns" value="Expressed in head"/>
</dbReference>
<protein>
    <recommendedName>
        <fullName evidence="2">Rho-GAP domain-containing protein</fullName>
    </recommendedName>
</protein>
<dbReference type="GO" id="GO:0007165">
    <property type="term" value="P:signal transduction"/>
    <property type="evidence" value="ECO:0007669"/>
    <property type="project" value="InterPro"/>
</dbReference>
<dbReference type="InterPro" id="IPR008936">
    <property type="entry name" value="Rho_GTPase_activation_prot"/>
</dbReference>
<reference evidence="3" key="2">
    <citation type="submission" date="2025-08" db="UniProtKB">
        <authorList>
            <consortium name="Ensembl"/>
        </authorList>
    </citation>
    <scope>IDENTIFICATION</scope>
    <source>
        <strain evidence="3">Guanapo</strain>
    </source>
</reference>
<dbReference type="InterPro" id="IPR042869">
    <property type="entry name" value="ARHGAP11A/B"/>
</dbReference>
<dbReference type="PANTHER" id="PTHR15670">
    <property type="entry name" value="RHO GTPASE ACTIVATING PROTEIN 11A"/>
    <property type="match status" value="1"/>
</dbReference>
<sequence>VWRFVLIKLHLINVIRFHLQVLYGISVKNFAKKKGKLVYTGAKVFGVPLENLPRRYIPEFGLVPCFLVDGCSLLLDRVGTVGLFRKPGSLPRVKILREKLNRGDDALSTASPYDIATLVKQFCRELPELLFPSELHVALLKAQGLPNLQDKMAALQLLSCLLPAKNSSLIPKTLMDSMKYFVNFAHLEDVFKKRNQKIRSLKGKIQAIISEKLEFYLIKVAFFFFFSVKRSEKTMLWIQSKPKIRPAVSDPTLVCITRGDSKLRRSIGLETFPNIRLFRTCMPSEGRNDFKMDNASVFVERIINTCL</sequence>
<dbReference type="Pfam" id="PF00620">
    <property type="entry name" value="RhoGAP"/>
    <property type="match status" value="1"/>
</dbReference>
<dbReference type="GO" id="GO:0005096">
    <property type="term" value="F:GTPase activator activity"/>
    <property type="evidence" value="ECO:0007669"/>
    <property type="project" value="TreeGrafter"/>
</dbReference>
<feature type="chain" id="PRO_5018300859" description="Rho-GAP domain-containing protein" evidence="1">
    <location>
        <begin position="25"/>
        <end position="307"/>
    </location>
</feature>
<dbReference type="SUPFAM" id="SSF48350">
    <property type="entry name" value="GTPase activation domain, GAP"/>
    <property type="match status" value="1"/>
</dbReference>
<dbReference type="PROSITE" id="PS50238">
    <property type="entry name" value="RHOGAP"/>
    <property type="match status" value="1"/>
</dbReference>
<dbReference type="GeneTree" id="ENSGT00940000155312"/>
<dbReference type="Proteomes" id="UP000242638">
    <property type="component" value="Unassembled WGS sequence"/>
</dbReference>
<dbReference type="Gene3D" id="1.10.555.10">
    <property type="entry name" value="Rho GTPase activation protein"/>
    <property type="match status" value="1"/>
</dbReference>
<evidence type="ECO:0000313" key="3">
    <source>
        <dbReference type="Ensembl" id="ENSPREP00000015823.1"/>
    </source>
</evidence>
<evidence type="ECO:0000313" key="4">
    <source>
        <dbReference type="Proteomes" id="UP000242638"/>
    </source>
</evidence>
<organism evidence="3 4">
    <name type="scientific">Poecilia reticulata</name>
    <name type="common">Guppy</name>
    <name type="synonym">Acanthophacelus reticulatus</name>
    <dbReference type="NCBI Taxonomy" id="8081"/>
    <lineage>
        <taxon>Eukaryota</taxon>
        <taxon>Metazoa</taxon>
        <taxon>Chordata</taxon>
        <taxon>Craniata</taxon>
        <taxon>Vertebrata</taxon>
        <taxon>Euteleostomi</taxon>
        <taxon>Actinopterygii</taxon>
        <taxon>Neopterygii</taxon>
        <taxon>Teleostei</taxon>
        <taxon>Neoteleostei</taxon>
        <taxon>Acanthomorphata</taxon>
        <taxon>Ovalentaria</taxon>
        <taxon>Atherinomorphae</taxon>
        <taxon>Cyprinodontiformes</taxon>
        <taxon>Poeciliidae</taxon>
        <taxon>Poeciliinae</taxon>
        <taxon>Poecilia</taxon>
    </lineage>
</organism>
<evidence type="ECO:0000256" key="1">
    <source>
        <dbReference type="SAM" id="SignalP"/>
    </source>
</evidence>
<name>A0A3P9P296_POERE</name>
<feature type="domain" description="Rho-GAP" evidence="2">
    <location>
        <begin position="47"/>
        <end position="245"/>
    </location>
</feature>
<feature type="signal peptide" evidence="1">
    <location>
        <begin position="1"/>
        <end position="24"/>
    </location>
</feature>
<dbReference type="PANTHER" id="PTHR15670:SF4">
    <property type="entry name" value="RHO GTPASE-ACTIVATING PROTEIN 11A"/>
    <property type="match status" value="1"/>
</dbReference>
<dbReference type="AlphaFoldDB" id="A0A3P9P296"/>